<feature type="non-terminal residue" evidence="3">
    <location>
        <position position="278"/>
    </location>
</feature>
<name>X1GJG2_9ZZZZ</name>
<dbReference type="InterPro" id="IPR008490">
    <property type="entry name" value="Transposase_InsH_N"/>
</dbReference>
<sequence length="278" mass="32379">MYRTNNPYQLEFEDFYLPFSGKLRSDNRWVILSKQIPWQEIEQQYSALFADSGTGNPAKSARVALGALIIKERLGVTDRETVEQIRENPYLQYFLGLPEYKDEEPFHHSLMTHFRKRFDKDTLAGINESIVFNARDKGKKDDPQADSSNDTPTANRGKLIVDATCTPADITYPTDLKLLNEAREKTEEIIDRMHEPLVGLKKKPRTYRQKARKDYLAVAKQKKPGSKKIRKAIRKQLGYLRRNLHNIDIMASEGLLKHLSKRLYRLVLVIKELYRQQL</sequence>
<evidence type="ECO:0000259" key="2">
    <source>
        <dbReference type="Pfam" id="PF05598"/>
    </source>
</evidence>
<protein>
    <recommendedName>
        <fullName evidence="2">Transposase InsH N-terminal domain-containing protein</fullName>
    </recommendedName>
</protein>
<dbReference type="AlphaFoldDB" id="X1GJG2"/>
<reference evidence="3" key="1">
    <citation type="journal article" date="2014" name="Front. Microbiol.">
        <title>High frequency of phylogenetically diverse reductive dehalogenase-homologous genes in deep subseafloor sedimentary metagenomes.</title>
        <authorList>
            <person name="Kawai M."/>
            <person name="Futagami T."/>
            <person name="Toyoda A."/>
            <person name="Takaki Y."/>
            <person name="Nishi S."/>
            <person name="Hori S."/>
            <person name="Arai W."/>
            <person name="Tsubouchi T."/>
            <person name="Morono Y."/>
            <person name="Uchiyama I."/>
            <person name="Ito T."/>
            <person name="Fujiyama A."/>
            <person name="Inagaki F."/>
            <person name="Takami H."/>
        </authorList>
    </citation>
    <scope>NUCLEOTIDE SEQUENCE</scope>
    <source>
        <strain evidence="3">Expedition CK06-06</strain>
    </source>
</reference>
<dbReference type="PANTHER" id="PTHR33803">
    <property type="entry name" value="IS1478 TRANSPOSASE"/>
    <property type="match status" value="1"/>
</dbReference>
<evidence type="ECO:0000313" key="3">
    <source>
        <dbReference type="EMBL" id="GAH33143.1"/>
    </source>
</evidence>
<proteinExistence type="predicted"/>
<evidence type="ECO:0000256" key="1">
    <source>
        <dbReference type="SAM" id="MobiDB-lite"/>
    </source>
</evidence>
<dbReference type="Pfam" id="PF05598">
    <property type="entry name" value="DUF772"/>
    <property type="match status" value="1"/>
</dbReference>
<feature type="domain" description="Transposase InsH N-terminal" evidence="2">
    <location>
        <begin position="22"/>
        <end position="117"/>
    </location>
</feature>
<comment type="caution">
    <text evidence="3">The sequence shown here is derived from an EMBL/GenBank/DDBJ whole genome shotgun (WGS) entry which is preliminary data.</text>
</comment>
<feature type="region of interest" description="Disordered" evidence="1">
    <location>
        <begin position="134"/>
        <end position="158"/>
    </location>
</feature>
<feature type="compositionally biased region" description="Basic and acidic residues" evidence="1">
    <location>
        <begin position="134"/>
        <end position="143"/>
    </location>
</feature>
<dbReference type="EMBL" id="BARU01007823">
    <property type="protein sequence ID" value="GAH33143.1"/>
    <property type="molecule type" value="Genomic_DNA"/>
</dbReference>
<gene>
    <name evidence="3" type="ORF">S03H2_15391</name>
</gene>
<dbReference type="PANTHER" id="PTHR33803:SF3">
    <property type="entry name" value="BLL1974 PROTEIN"/>
    <property type="match status" value="1"/>
</dbReference>
<feature type="compositionally biased region" description="Polar residues" evidence="1">
    <location>
        <begin position="145"/>
        <end position="154"/>
    </location>
</feature>
<accession>X1GJG2</accession>
<organism evidence="3">
    <name type="scientific">marine sediment metagenome</name>
    <dbReference type="NCBI Taxonomy" id="412755"/>
    <lineage>
        <taxon>unclassified sequences</taxon>
        <taxon>metagenomes</taxon>
        <taxon>ecological metagenomes</taxon>
    </lineage>
</organism>